<feature type="region of interest" description="Disordered" evidence="1">
    <location>
        <begin position="1"/>
        <end position="39"/>
    </location>
</feature>
<dbReference type="EMBL" id="QLTK01000010">
    <property type="protein sequence ID" value="RAS29753.1"/>
    <property type="molecule type" value="Genomic_DNA"/>
</dbReference>
<name>A0A329C4M8_9BURK</name>
<gene>
    <name evidence="2" type="ORF">BX591_11028</name>
</gene>
<accession>A0A329C4M8</accession>
<feature type="compositionally biased region" description="Acidic residues" evidence="1">
    <location>
        <begin position="30"/>
        <end position="39"/>
    </location>
</feature>
<reference evidence="2 3" key="1">
    <citation type="submission" date="2018-06" db="EMBL/GenBank/DDBJ databases">
        <title>Genomic Encyclopedia of Type Strains, Phase III (KMG-III): the genomes of soil and plant-associated and newly described type strains.</title>
        <authorList>
            <person name="Whitman W."/>
        </authorList>
    </citation>
    <scope>NUCLEOTIDE SEQUENCE [LARGE SCALE GENOMIC DNA]</scope>
    <source>
        <strain evidence="2 3">LMG 23644</strain>
    </source>
</reference>
<dbReference type="Proteomes" id="UP000248918">
    <property type="component" value="Unassembled WGS sequence"/>
</dbReference>
<proteinExistence type="predicted"/>
<protein>
    <submittedName>
        <fullName evidence="2">Uncharacterized protein</fullName>
    </submittedName>
</protein>
<evidence type="ECO:0000313" key="3">
    <source>
        <dbReference type="Proteomes" id="UP000248918"/>
    </source>
</evidence>
<dbReference type="AlphaFoldDB" id="A0A329C4M8"/>
<sequence length="39" mass="4200">MPMAGHWQNDGDCENNSGYSPEGHDGAAEPIDEPVDIFP</sequence>
<organism evidence="2 3">
    <name type="scientific">Paraburkholderia bryophila</name>
    <dbReference type="NCBI Taxonomy" id="420952"/>
    <lineage>
        <taxon>Bacteria</taxon>
        <taxon>Pseudomonadati</taxon>
        <taxon>Pseudomonadota</taxon>
        <taxon>Betaproteobacteria</taxon>
        <taxon>Burkholderiales</taxon>
        <taxon>Burkholderiaceae</taxon>
        <taxon>Paraburkholderia</taxon>
    </lineage>
</organism>
<comment type="caution">
    <text evidence="2">The sequence shown here is derived from an EMBL/GenBank/DDBJ whole genome shotgun (WGS) entry which is preliminary data.</text>
</comment>
<evidence type="ECO:0000256" key="1">
    <source>
        <dbReference type="SAM" id="MobiDB-lite"/>
    </source>
</evidence>
<evidence type="ECO:0000313" key="2">
    <source>
        <dbReference type="EMBL" id="RAS29753.1"/>
    </source>
</evidence>